<dbReference type="InterPro" id="IPR005119">
    <property type="entry name" value="LysR_subst-bd"/>
</dbReference>
<dbReference type="Gene3D" id="1.10.10.10">
    <property type="entry name" value="Winged helix-like DNA-binding domain superfamily/Winged helix DNA-binding domain"/>
    <property type="match status" value="1"/>
</dbReference>
<keyword evidence="3" id="KW-0238">DNA-binding</keyword>
<dbReference type="InterPro" id="IPR000847">
    <property type="entry name" value="LysR_HTH_N"/>
</dbReference>
<dbReference type="Gene3D" id="3.40.190.10">
    <property type="entry name" value="Periplasmic binding protein-like II"/>
    <property type="match status" value="2"/>
</dbReference>
<dbReference type="Pfam" id="PF03466">
    <property type="entry name" value="LysR_substrate"/>
    <property type="match status" value="1"/>
</dbReference>
<dbReference type="PROSITE" id="PS50931">
    <property type="entry name" value="HTH_LYSR"/>
    <property type="match status" value="1"/>
</dbReference>
<accession>A0ABV7GRB8</accession>
<sequence length="292" mass="31430">MFRDLPPLSQLRAFAALAEAGGMSAAGALLNVSHAAIGQQVRTLEERLGVQLFVREGRGIALTAEGQRLGGVLREAFGSISREIEDLTGADADRPLQVTTTPSFAARWLMPRLGSFRAQHPDIDLMLNPTADVVDLAPGGVELAVRFGKGDWKGLESTLLLRTPFVITAARSLIGDRTIDSPAELLDFPWLQEIGTDEAKEWLTGQGVAEGRVRNMTSLPGNLLQDALRSGEGVAATALAFVEREVDSGDIVVLFQDDGRGAGYFLVTRPGVQRPALRAFMRWLVKEAQADG</sequence>
<comment type="caution">
    <text evidence="6">The sequence shown here is derived from an EMBL/GenBank/DDBJ whole genome shotgun (WGS) entry which is preliminary data.</text>
</comment>
<keyword evidence="7" id="KW-1185">Reference proteome</keyword>
<dbReference type="Proteomes" id="UP001595632">
    <property type="component" value="Unassembled WGS sequence"/>
</dbReference>
<dbReference type="SUPFAM" id="SSF53850">
    <property type="entry name" value="Periplasmic binding protein-like II"/>
    <property type="match status" value="1"/>
</dbReference>
<evidence type="ECO:0000256" key="3">
    <source>
        <dbReference type="ARBA" id="ARBA00023125"/>
    </source>
</evidence>
<dbReference type="PANTHER" id="PTHR30537:SF26">
    <property type="entry name" value="GLYCINE CLEAVAGE SYSTEM TRANSCRIPTIONAL ACTIVATOR"/>
    <property type="match status" value="1"/>
</dbReference>
<keyword evidence="4" id="KW-0804">Transcription</keyword>
<evidence type="ECO:0000256" key="2">
    <source>
        <dbReference type="ARBA" id="ARBA00023015"/>
    </source>
</evidence>
<dbReference type="SUPFAM" id="SSF46785">
    <property type="entry name" value="Winged helix' DNA-binding domain"/>
    <property type="match status" value="1"/>
</dbReference>
<feature type="domain" description="HTH lysR-type" evidence="5">
    <location>
        <begin position="6"/>
        <end position="63"/>
    </location>
</feature>
<evidence type="ECO:0000313" key="7">
    <source>
        <dbReference type="Proteomes" id="UP001595632"/>
    </source>
</evidence>
<name>A0ABV7GRB8_9RHOB</name>
<dbReference type="EMBL" id="JBHRTB010000010">
    <property type="protein sequence ID" value="MFC3142091.1"/>
    <property type="molecule type" value="Genomic_DNA"/>
</dbReference>
<keyword evidence="2" id="KW-0805">Transcription regulation</keyword>
<dbReference type="PANTHER" id="PTHR30537">
    <property type="entry name" value="HTH-TYPE TRANSCRIPTIONAL REGULATOR"/>
    <property type="match status" value="1"/>
</dbReference>
<dbReference type="InterPro" id="IPR036390">
    <property type="entry name" value="WH_DNA-bd_sf"/>
</dbReference>
<evidence type="ECO:0000256" key="4">
    <source>
        <dbReference type="ARBA" id="ARBA00023163"/>
    </source>
</evidence>
<evidence type="ECO:0000313" key="6">
    <source>
        <dbReference type="EMBL" id="MFC3142091.1"/>
    </source>
</evidence>
<dbReference type="InterPro" id="IPR036388">
    <property type="entry name" value="WH-like_DNA-bd_sf"/>
</dbReference>
<dbReference type="InterPro" id="IPR058163">
    <property type="entry name" value="LysR-type_TF_proteobact-type"/>
</dbReference>
<dbReference type="PRINTS" id="PR00039">
    <property type="entry name" value="HTHLYSR"/>
</dbReference>
<dbReference type="Pfam" id="PF00126">
    <property type="entry name" value="HTH_1"/>
    <property type="match status" value="1"/>
</dbReference>
<proteinExistence type="inferred from homology"/>
<organism evidence="6 7">
    <name type="scientific">Psychromarinibacter halotolerans</name>
    <dbReference type="NCBI Taxonomy" id="1775175"/>
    <lineage>
        <taxon>Bacteria</taxon>
        <taxon>Pseudomonadati</taxon>
        <taxon>Pseudomonadota</taxon>
        <taxon>Alphaproteobacteria</taxon>
        <taxon>Rhodobacterales</taxon>
        <taxon>Paracoccaceae</taxon>
        <taxon>Psychromarinibacter</taxon>
    </lineage>
</organism>
<protein>
    <submittedName>
        <fullName evidence="6">LysR family transcriptional regulator</fullName>
    </submittedName>
</protein>
<evidence type="ECO:0000256" key="1">
    <source>
        <dbReference type="ARBA" id="ARBA00009437"/>
    </source>
</evidence>
<dbReference type="RefSeq" id="WP_338052344.1">
    <property type="nucleotide sequence ID" value="NZ_JARGYD010000002.1"/>
</dbReference>
<gene>
    <name evidence="6" type="ORF">ACFOGP_05190</name>
</gene>
<evidence type="ECO:0000259" key="5">
    <source>
        <dbReference type="PROSITE" id="PS50931"/>
    </source>
</evidence>
<reference evidence="7" key="1">
    <citation type="journal article" date="2019" name="Int. J. Syst. Evol. Microbiol.">
        <title>The Global Catalogue of Microorganisms (GCM) 10K type strain sequencing project: providing services to taxonomists for standard genome sequencing and annotation.</title>
        <authorList>
            <consortium name="The Broad Institute Genomics Platform"/>
            <consortium name="The Broad Institute Genome Sequencing Center for Infectious Disease"/>
            <person name="Wu L."/>
            <person name="Ma J."/>
        </authorList>
    </citation>
    <scope>NUCLEOTIDE SEQUENCE [LARGE SCALE GENOMIC DNA]</scope>
    <source>
        <strain evidence="7">KCTC 52366</strain>
    </source>
</reference>
<comment type="similarity">
    <text evidence="1">Belongs to the LysR transcriptional regulatory family.</text>
</comment>